<accession>A0ABN9QUN1</accession>
<sequence>MTVTLWKHHPQQGWIRQLLLVKGQFVDHECTPFFTELLAMKEDFYDGLSGVAASELRGIPSGLHPELVPDPLVKKTGIQQSLRMDYDLSCAEGHAGERVSSTMGAARVMKLEPPPWVFSNKPAENKREVLEDLMSVGMIENDGHEAFQLVRLAVGGLSDKEGDSDYHFQTLHWYAAWLRGTCQVNQGYIKDRMMEALGALGPVEGYKGQTGNISFRREAKGFPRICEKTWERMAEIRQELQEIRERDSNQFTADEQFKILMSQTAAYICDIAGCTFIAESPEELLAAFGALSGLVRPDLPEERLAAVLLLREERRVEPGALLCDNFRTSDYFELSFDLVVNRLPSEAESIVGLVQLERGEALLPAVYLLGGSLCAIAGRPGKLVTCVAAEEIVAERSVGVAVRLTGMAFSVHIDGRQVGSTGVGPGFAKGRLGVAVYASGAQRPAADANVQGLRYKALDMHGKALQWHTIGGAVQPVLKRSRFACPPLGEDAPLEAWGDGRCRTRVLRVKNLFHRDAHSAGGYRDLKMWVSIETPAGPLIAEVQLLLRPAFDEKKWMHLPYEYFRGSLDWPEYKPEPPEDAGAAGGALGALPAKGAESHSELSSSDEDLLLRGLSSACALMYLKSAGLGLGVRTALPVA</sequence>
<evidence type="ECO:0000313" key="2">
    <source>
        <dbReference type="Proteomes" id="UP001189429"/>
    </source>
</evidence>
<proteinExistence type="predicted"/>
<gene>
    <name evidence="1" type="ORF">PCOR1329_LOCUS15100</name>
</gene>
<keyword evidence="2" id="KW-1185">Reference proteome</keyword>
<organism evidence="1 2">
    <name type="scientific">Prorocentrum cordatum</name>
    <dbReference type="NCBI Taxonomy" id="2364126"/>
    <lineage>
        <taxon>Eukaryota</taxon>
        <taxon>Sar</taxon>
        <taxon>Alveolata</taxon>
        <taxon>Dinophyceae</taxon>
        <taxon>Prorocentrales</taxon>
        <taxon>Prorocentraceae</taxon>
        <taxon>Prorocentrum</taxon>
    </lineage>
</organism>
<protein>
    <submittedName>
        <fullName evidence="1">Uncharacterized protein</fullName>
    </submittedName>
</protein>
<comment type="caution">
    <text evidence="1">The sequence shown here is derived from an EMBL/GenBank/DDBJ whole genome shotgun (WGS) entry which is preliminary data.</text>
</comment>
<reference evidence="1" key="1">
    <citation type="submission" date="2023-10" db="EMBL/GenBank/DDBJ databases">
        <authorList>
            <person name="Chen Y."/>
            <person name="Shah S."/>
            <person name="Dougan E. K."/>
            <person name="Thang M."/>
            <person name="Chan C."/>
        </authorList>
    </citation>
    <scope>NUCLEOTIDE SEQUENCE [LARGE SCALE GENOMIC DNA]</scope>
</reference>
<name>A0ABN9QUN1_9DINO</name>
<evidence type="ECO:0000313" key="1">
    <source>
        <dbReference type="EMBL" id="CAK0810005.1"/>
    </source>
</evidence>
<dbReference type="EMBL" id="CAUYUJ010004550">
    <property type="protein sequence ID" value="CAK0810005.1"/>
    <property type="molecule type" value="Genomic_DNA"/>
</dbReference>
<dbReference type="Proteomes" id="UP001189429">
    <property type="component" value="Unassembled WGS sequence"/>
</dbReference>